<evidence type="ECO:0000313" key="2">
    <source>
        <dbReference type="EMBL" id="KRN75780.1"/>
    </source>
</evidence>
<keyword evidence="3" id="KW-1185">Reference proteome</keyword>
<accession>A0A0R2JNR6</accession>
<evidence type="ECO:0000256" key="1">
    <source>
        <dbReference type="SAM" id="Phobius"/>
    </source>
</evidence>
<protein>
    <submittedName>
        <fullName evidence="2">Uncharacterized protein</fullName>
    </submittedName>
</protein>
<dbReference type="Proteomes" id="UP000051655">
    <property type="component" value="Unassembled WGS sequence"/>
</dbReference>
<keyword evidence="1" id="KW-0472">Membrane</keyword>
<dbReference type="InterPro" id="IPR021324">
    <property type="entry name" value="DUF2929"/>
</dbReference>
<feature type="transmembrane region" description="Helical" evidence="1">
    <location>
        <begin position="33"/>
        <end position="52"/>
    </location>
</feature>
<dbReference type="Pfam" id="PF11151">
    <property type="entry name" value="DUF2929"/>
    <property type="match status" value="1"/>
</dbReference>
<gene>
    <name evidence="2" type="ORF">IV73_GL000279</name>
</gene>
<keyword evidence="1" id="KW-0812">Transmembrane</keyword>
<proteinExistence type="predicted"/>
<dbReference type="EMBL" id="JQBP01000001">
    <property type="protein sequence ID" value="KRN75780.1"/>
    <property type="molecule type" value="Genomic_DNA"/>
</dbReference>
<keyword evidence="1" id="KW-1133">Transmembrane helix</keyword>
<name>A0A0R2JNR6_9LACO</name>
<dbReference type="RefSeq" id="WP_057753719.1">
    <property type="nucleotide sequence ID" value="NZ_JQBP01000001.1"/>
</dbReference>
<dbReference type="STRING" id="1616.IV73_GL000279"/>
<evidence type="ECO:0000313" key="3">
    <source>
        <dbReference type="Proteomes" id="UP000051655"/>
    </source>
</evidence>
<dbReference type="AlphaFoldDB" id="A0A0R2JNR6"/>
<feature type="transmembrane region" description="Helical" evidence="1">
    <location>
        <begin position="7"/>
        <end position="27"/>
    </location>
</feature>
<dbReference type="PATRIC" id="fig|1616.3.peg.284"/>
<comment type="caution">
    <text evidence="2">The sequence shown here is derived from an EMBL/GenBank/DDBJ whole genome shotgun (WGS) entry which is preliminary data.</text>
</comment>
<sequence length="68" mass="7232">MRYVTTFFWTGILGALIGYIGGALSNVSVNYEQAMVTALIAGSLGTILTYFISKNNAPQVKNGDKAEA</sequence>
<reference evidence="2 3" key="1">
    <citation type="journal article" date="2015" name="Genome Announc.">
        <title>Expanding the biotechnology potential of lactobacilli through comparative genomics of 213 strains and associated genera.</title>
        <authorList>
            <person name="Sun Z."/>
            <person name="Harris H.M."/>
            <person name="McCann A."/>
            <person name="Guo C."/>
            <person name="Argimon S."/>
            <person name="Zhang W."/>
            <person name="Yang X."/>
            <person name="Jeffery I.B."/>
            <person name="Cooney J.C."/>
            <person name="Kagawa T.F."/>
            <person name="Liu W."/>
            <person name="Song Y."/>
            <person name="Salvetti E."/>
            <person name="Wrobel A."/>
            <person name="Rasinkangas P."/>
            <person name="Parkhill J."/>
            <person name="Rea M.C."/>
            <person name="O'Sullivan O."/>
            <person name="Ritari J."/>
            <person name="Douillard F.P."/>
            <person name="Paul Ross R."/>
            <person name="Yang R."/>
            <person name="Briner A.E."/>
            <person name="Felis G.E."/>
            <person name="de Vos W.M."/>
            <person name="Barrangou R."/>
            <person name="Klaenhammer T.R."/>
            <person name="Caufield P.W."/>
            <person name="Cui Y."/>
            <person name="Zhang H."/>
            <person name="O'Toole P.W."/>
        </authorList>
    </citation>
    <scope>NUCLEOTIDE SEQUENCE [LARGE SCALE GENOMIC DNA]</scope>
    <source>
        <strain evidence="2 3">DSM 20593</strain>
    </source>
</reference>
<organism evidence="2 3">
    <name type="scientific">Weissella kandleri</name>
    <dbReference type="NCBI Taxonomy" id="1616"/>
    <lineage>
        <taxon>Bacteria</taxon>
        <taxon>Bacillati</taxon>
        <taxon>Bacillota</taxon>
        <taxon>Bacilli</taxon>
        <taxon>Lactobacillales</taxon>
        <taxon>Lactobacillaceae</taxon>
        <taxon>Weissella</taxon>
    </lineage>
</organism>